<dbReference type="AlphaFoldDB" id="A0A1G7PWU9"/>
<feature type="region of interest" description="Disordered" evidence="1">
    <location>
        <begin position="293"/>
        <end position="318"/>
    </location>
</feature>
<accession>A0A1G7PWU9</accession>
<dbReference type="EMBL" id="FNCH01000002">
    <property type="protein sequence ID" value="SDF90711.1"/>
    <property type="molecule type" value="Genomic_DNA"/>
</dbReference>
<gene>
    <name evidence="2" type="ORF">SAMN05421827_10271</name>
</gene>
<name>A0A1G7PWU9_9SPHI</name>
<evidence type="ECO:0000313" key="2">
    <source>
        <dbReference type="EMBL" id="SDF90711.1"/>
    </source>
</evidence>
<dbReference type="STRING" id="405671.SAMN05421827_10271"/>
<keyword evidence="3" id="KW-1185">Reference proteome</keyword>
<organism evidence="2 3">
    <name type="scientific">Pedobacter terrae</name>
    <dbReference type="NCBI Taxonomy" id="405671"/>
    <lineage>
        <taxon>Bacteria</taxon>
        <taxon>Pseudomonadati</taxon>
        <taxon>Bacteroidota</taxon>
        <taxon>Sphingobacteriia</taxon>
        <taxon>Sphingobacteriales</taxon>
        <taxon>Sphingobacteriaceae</taxon>
        <taxon>Pedobacter</taxon>
    </lineage>
</organism>
<proteinExistence type="predicted"/>
<evidence type="ECO:0000256" key="1">
    <source>
        <dbReference type="SAM" id="MobiDB-lite"/>
    </source>
</evidence>
<evidence type="ECO:0000313" key="3">
    <source>
        <dbReference type="Proteomes" id="UP000199643"/>
    </source>
</evidence>
<dbReference type="Proteomes" id="UP000199643">
    <property type="component" value="Unassembled WGS sequence"/>
</dbReference>
<sequence>MFWNSAENTHKKIQINRCFNERYLVTQTSEIVMSSLVVKTITEFRWDIRVLKITDEGYQIELLSLDNVLKESNNPNMRDLNAFNNAFKRMYSELNMLVGKDGKLIEVKNISEIQRKWSQVKSEMEAIQTKHDNMKGIIDLNDELFNNPDNITAAVKGNEFFEVLFNAWLGLNLPGGRNIRKKSLFAQENISWSYAVSAEKPLPPIGGKANISIVGHATENFDKAWIKNAYGSFPITEIAGHKPQVKDEASYQIDYTSGRVLNGLVTKEEIIHPEFLKAKMVYEIMADNQEVEQEAEPIKHTEKSAEQTNEKGRFSLLD</sequence>
<reference evidence="3" key="1">
    <citation type="submission" date="2016-10" db="EMBL/GenBank/DDBJ databases">
        <authorList>
            <person name="Varghese N."/>
            <person name="Submissions S."/>
        </authorList>
    </citation>
    <scope>NUCLEOTIDE SEQUENCE [LARGE SCALE GENOMIC DNA]</scope>
    <source>
        <strain evidence="3">DSM 17933</strain>
    </source>
</reference>
<feature type="compositionally biased region" description="Basic and acidic residues" evidence="1">
    <location>
        <begin position="296"/>
        <end position="318"/>
    </location>
</feature>
<protein>
    <submittedName>
        <fullName evidence="2">Uncharacterized protein</fullName>
    </submittedName>
</protein>